<dbReference type="InterPro" id="IPR036249">
    <property type="entry name" value="Thioredoxin-like_sf"/>
</dbReference>
<reference evidence="2" key="1">
    <citation type="journal article" date="2015" name="Nature">
        <title>Complex archaea that bridge the gap between prokaryotes and eukaryotes.</title>
        <authorList>
            <person name="Spang A."/>
            <person name="Saw J.H."/>
            <person name="Jorgensen S.L."/>
            <person name="Zaremba-Niedzwiedzka K."/>
            <person name="Martijn J."/>
            <person name="Lind A.E."/>
            <person name="van Eijk R."/>
            <person name="Schleper C."/>
            <person name="Guy L."/>
            <person name="Ettema T.J."/>
        </authorList>
    </citation>
    <scope>NUCLEOTIDE SEQUENCE</scope>
</reference>
<sequence length="404" mass="44034">MLGRQTDRGGGRGLPGSRRGGRRFVPLLAGACLLAGVCQLAAVSFAQEGPDPTHPTSRGVGVPITLLTRLGQLLHPPVDEADTTQPSQQTLSERLERLQRAVDFGYEIVEKFPDADNLLAVRHDMLQAAISLNDAQTREVHRQQLITICRDILAADAPPRQKLPADVVLADLAVQDAKTPAQRSDALRGLVDGYANTDVAAGALVNAAALAYRAKMAELGNDFINTLAERFSDDGEVVRFLARLGRRLPFKADLTTLDGQAISLPDDLLGKVVIVDFWATWCPQSRRSMSHLRRLYAAHKAAGLEIVGISLDKPDQADAVRAYVAENQLAWIQTYSGRHVDDPTFSHYGLDATPSIWIIDRQGFIVTDNALRDLGNPDAPMSLDNIDRNVQQVLQRSETTASDD</sequence>
<dbReference type="PANTHER" id="PTHR42852:SF13">
    <property type="entry name" value="PROTEIN DIPZ"/>
    <property type="match status" value="1"/>
</dbReference>
<evidence type="ECO:0000313" key="2">
    <source>
        <dbReference type="EMBL" id="KKN79439.1"/>
    </source>
</evidence>
<dbReference type="InterPro" id="IPR000866">
    <property type="entry name" value="AhpC/TSA"/>
</dbReference>
<dbReference type="PANTHER" id="PTHR42852">
    <property type="entry name" value="THIOL:DISULFIDE INTERCHANGE PROTEIN DSBE"/>
    <property type="match status" value="1"/>
</dbReference>
<organism evidence="2">
    <name type="scientific">marine sediment metagenome</name>
    <dbReference type="NCBI Taxonomy" id="412755"/>
    <lineage>
        <taxon>unclassified sequences</taxon>
        <taxon>metagenomes</taxon>
        <taxon>ecological metagenomes</taxon>
    </lineage>
</organism>
<accession>A0A0F9TJJ6</accession>
<dbReference type="GO" id="GO:0016491">
    <property type="term" value="F:oxidoreductase activity"/>
    <property type="evidence" value="ECO:0007669"/>
    <property type="project" value="InterPro"/>
</dbReference>
<gene>
    <name evidence="2" type="ORF">LCGC14_0340010</name>
</gene>
<evidence type="ECO:0000259" key="1">
    <source>
        <dbReference type="PROSITE" id="PS51352"/>
    </source>
</evidence>
<feature type="domain" description="Thioredoxin" evidence="1">
    <location>
        <begin position="242"/>
        <end position="395"/>
    </location>
</feature>
<proteinExistence type="predicted"/>
<dbReference type="EMBL" id="LAZR01000247">
    <property type="protein sequence ID" value="KKN79439.1"/>
    <property type="molecule type" value="Genomic_DNA"/>
</dbReference>
<dbReference type="Gene3D" id="3.40.30.10">
    <property type="entry name" value="Glutaredoxin"/>
    <property type="match status" value="1"/>
</dbReference>
<dbReference type="InterPro" id="IPR013766">
    <property type="entry name" value="Thioredoxin_domain"/>
</dbReference>
<dbReference type="CDD" id="cd02966">
    <property type="entry name" value="TlpA_like_family"/>
    <property type="match status" value="1"/>
</dbReference>
<comment type="caution">
    <text evidence="2">The sequence shown here is derived from an EMBL/GenBank/DDBJ whole genome shotgun (WGS) entry which is preliminary data.</text>
</comment>
<dbReference type="AlphaFoldDB" id="A0A0F9TJJ6"/>
<dbReference type="GO" id="GO:0016209">
    <property type="term" value="F:antioxidant activity"/>
    <property type="evidence" value="ECO:0007669"/>
    <property type="project" value="InterPro"/>
</dbReference>
<dbReference type="Pfam" id="PF00578">
    <property type="entry name" value="AhpC-TSA"/>
    <property type="match status" value="1"/>
</dbReference>
<dbReference type="SUPFAM" id="SSF52833">
    <property type="entry name" value="Thioredoxin-like"/>
    <property type="match status" value="1"/>
</dbReference>
<name>A0A0F9TJJ6_9ZZZZ</name>
<dbReference type="InterPro" id="IPR050553">
    <property type="entry name" value="Thioredoxin_ResA/DsbE_sf"/>
</dbReference>
<dbReference type="PROSITE" id="PS51352">
    <property type="entry name" value="THIOREDOXIN_2"/>
    <property type="match status" value="1"/>
</dbReference>
<protein>
    <recommendedName>
        <fullName evidence="1">Thioredoxin domain-containing protein</fullName>
    </recommendedName>
</protein>